<dbReference type="PANTHER" id="PTHR30520">
    <property type="entry name" value="FORMATE TRANSPORTER-RELATED"/>
    <property type="match status" value="1"/>
</dbReference>
<comment type="caution">
    <text evidence="7">The sequence shown here is derived from an EMBL/GenBank/DDBJ whole genome shotgun (WGS) entry which is preliminary data.</text>
</comment>
<feature type="transmembrane region" description="Helical" evidence="6">
    <location>
        <begin position="105"/>
        <end position="128"/>
    </location>
</feature>
<keyword evidence="3 6" id="KW-1133">Transmembrane helix</keyword>
<dbReference type="InterPro" id="IPR000292">
    <property type="entry name" value="For/NO2_transpt"/>
</dbReference>
<dbReference type="Proteomes" id="UP001057375">
    <property type="component" value="Unassembled WGS sequence"/>
</dbReference>
<dbReference type="EMBL" id="BQXS01003459">
    <property type="protein sequence ID" value="GKT34282.1"/>
    <property type="molecule type" value="Genomic_DNA"/>
</dbReference>
<feature type="non-terminal residue" evidence="7">
    <location>
        <position position="131"/>
    </location>
</feature>
<evidence type="ECO:0000313" key="7">
    <source>
        <dbReference type="EMBL" id="GKT34282.1"/>
    </source>
</evidence>
<evidence type="ECO:0000256" key="6">
    <source>
        <dbReference type="SAM" id="Phobius"/>
    </source>
</evidence>
<dbReference type="Pfam" id="PF01226">
    <property type="entry name" value="Form_Nir_trans"/>
    <property type="match status" value="1"/>
</dbReference>
<name>A0ABQ5KP39_9EUKA</name>
<evidence type="ECO:0000256" key="1">
    <source>
        <dbReference type="ARBA" id="ARBA00004141"/>
    </source>
</evidence>
<evidence type="ECO:0000256" key="4">
    <source>
        <dbReference type="ARBA" id="ARBA00023136"/>
    </source>
</evidence>
<gene>
    <name evidence="7" type="ORF">ADUPG1_002797</name>
</gene>
<evidence type="ECO:0000256" key="2">
    <source>
        <dbReference type="ARBA" id="ARBA00022692"/>
    </source>
</evidence>
<keyword evidence="4 6" id="KW-0472">Membrane</keyword>
<dbReference type="PROSITE" id="PS01005">
    <property type="entry name" value="FORMATE_NITRITE_TP_1"/>
    <property type="match status" value="1"/>
</dbReference>
<dbReference type="InterPro" id="IPR023271">
    <property type="entry name" value="Aquaporin-like"/>
</dbReference>
<dbReference type="PANTHER" id="PTHR30520:SF8">
    <property type="entry name" value="NITRITE TRANSPORTER NIRC"/>
    <property type="match status" value="1"/>
</dbReference>
<evidence type="ECO:0000256" key="5">
    <source>
        <dbReference type="ARBA" id="ARBA00049660"/>
    </source>
</evidence>
<protein>
    <submittedName>
        <fullName evidence="7">Formate/nitrite transporter like protein</fullName>
    </submittedName>
</protein>
<proteinExistence type="inferred from homology"/>
<dbReference type="InterPro" id="IPR024002">
    <property type="entry name" value="For/NO2_transpt_CS"/>
</dbReference>
<evidence type="ECO:0000313" key="8">
    <source>
        <dbReference type="Proteomes" id="UP001057375"/>
    </source>
</evidence>
<keyword evidence="2 6" id="KW-0812">Transmembrane</keyword>
<reference evidence="7" key="1">
    <citation type="submission" date="2022-03" db="EMBL/GenBank/DDBJ databases">
        <title>Draft genome sequence of Aduncisulcus paluster, a free-living microaerophilic Fornicata.</title>
        <authorList>
            <person name="Yuyama I."/>
            <person name="Kume K."/>
            <person name="Tamura T."/>
            <person name="Inagaki Y."/>
            <person name="Hashimoto T."/>
        </authorList>
    </citation>
    <scope>NUCLEOTIDE SEQUENCE</scope>
    <source>
        <strain evidence="7">NY0171</strain>
    </source>
</reference>
<evidence type="ECO:0000256" key="3">
    <source>
        <dbReference type="ARBA" id="ARBA00022989"/>
    </source>
</evidence>
<feature type="transmembrane region" description="Helical" evidence="6">
    <location>
        <begin position="27"/>
        <end position="56"/>
    </location>
</feature>
<accession>A0ABQ5KP39</accession>
<keyword evidence="8" id="KW-1185">Reference proteome</keyword>
<dbReference type="Gene3D" id="1.20.1080.10">
    <property type="entry name" value="Glycerol uptake facilitator protein"/>
    <property type="match status" value="1"/>
</dbReference>
<feature type="transmembrane region" description="Helical" evidence="6">
    <location>
        <begin position="62"/>
        <end position="84"/>
    </location>
</feature>
<sequence length="131" mass="13376">MFKATLEALNGAAVGKANFVKKSKGKYLTASALAGFYVGLGIILIMTIGGILSAAGSPFTKIVMGTSFGVALSLVIMAGSELFTGNNLIMTAGALDKKVSWSDALQVWIFSYIGNFAGSAIVAAIFVATGV</sequence>
<organism evidence="7 8">
    <name type="scientific">Aduncisulcus paluster</name>
    <dbReference type="NCBI Taxonomy" id="2918883"/>
    <lineage>
        <taxon>Eukaryota</taxon>
        <taxon>Metamonada</taxon>
        <taxon>Carpediemonas-like organisms</taxon>
        <taxon>Aduncisulcus</taxon>
    </lineage>
</organism>
<comment type="subcellular location">
    <subcellularLocation>
        <location evidence="1">Membrane</location>
        <topology evidence="1">Multi-pass membrane protein</topology>
    </subcellularLocation>
</comment>
<comment type="similarity">
    <text evidence="5">Belongs to the FNT transporter (TC 1.A.16) family.</text>
</comment>